<feature type="domain" description="Ketopantoate reductase N-terminal" evidence="5">
    <location>
        <begin position="196"/>
        <end position="355"/>
    </location>
</feature>
<dbReference type="GO" id="GO:0008677">
    <property type="term" value="F:2-dehydropantoate 2-reductase activity"/>
    <property type="evidence" value="ECO:0007669"/>
    <property type="project" value="TreeGrafter"/>
</dbReference>
<dbReference type="GO" id="GO:0005739">
    <property type="term" value="C:mitochondrion"/>
    <property type="evidence" value="ECO:0007669"/>
    <property type="project" value="TreeGrafter"/>
</dbReference>
<evidence type="ECO:0008006" key="9">
    <source>
        <dbReference type="Google" id="ProtNLM"/>
    </source>
</evidence>
<dbReference type="PANTHER" id="PTHR43765">
    <property type="entry name" value="2-DEHYDROPANTOATE 2-REDUCTASE-RELATED"/>
    <property type="match status" value="1"/>
</dbReference>
<gene>
    <name evidence="7" type="ORF">GQX73_g4517</name>
</gene>
<evidence type="ECO:0000259" key="6">
    <source>
        <dbReference type="Pfam" id="PF08546"/>
    </source>
</evidence>
<comment type="similarity">
    <text evidence="1">Belongs to the ketopantoate reductase family.</text>
</comment>
<dbReference type="InterPro" id="IPR013752">
    <property type="entry name" value="KPA_reductase"/>
</dbReference>
<organism evidence="7 8">
    <name type="scientific">Xylaria multiplex</name>
    <dbReference type="NCBI Taxonomy" id="323545"/>
    <lineage>
        <taxon>Eukaryota</taxon>
        <taxon>Fungi</taxon>
        <taxon>Dikarya</taxon>
        <taxon>Ascomycota</taxon>
        <taxon>Pezizomycotina</taxon>
        <taxon>Sordariomycetes</taxon>
        <taxon>Xylariomycetidae</taxon>
        <taxon>Xylariales</taxon>
        <taxon>Xylariaceae</taxon>
        <taxon>Xylaria</taxon>
    </lineage>
</organism>
<dbReference type="InParanoid" id="A0A7C8N8A8"/>
<evidence type="ECO:0000256" key="4">
    <source>
        <dbReference type="SAM" id="MobiDB-lite"/>
    </source>
</evidence>
<comment type="caution">
    <text evidence="7">The sequence shown here is derived from an EMBL/GenBank/DDBJ whole genome shotgun (WGS) entry which is preliminary data.</text>
</comment>
<name>A0A7C8N8A8_9PEZI</name>
<dbReference type="Proteomes" id="UP000481858">
    <property type="component" value="Unassembled WGS sequence"/>
</dbReference>
<evidence type="ECO:0000256" key="1">
    <source>
        <dbReference type="ARBA" id="ARBA00007870"/>
    </source>
</evidence>
<dbReference type="InterPro" id="IPR013332">
    <property type="entry name" value="KPR_N"/>
</dbReference>
<proteinExistence type="inferred from homology"/>
<accession>A0A7C8N8A8</accession>
<dbReference type="InterPro" id="IPR050838">
    <property type="entry name" value="Ketopantoate_reductase"/>
</dbReference>
<dbReference type="Pfam" id="PF08546">
    <property type="entry name" value="ApbA_C"/>
    <property type="match status" value="1"/>
</dbReference>
<sequence length="583" mass="65636">MSRRDKNWVGNAVSTYIKTLRPPRISLGEPHDLTHPTEDIASHKSSIWPHDNLYAGRGANTPFFLPSAAVSTGSVSPSHEGSYAPQFPPATTFQVGPVSETVLNRPQFKISPAETSAVETGAVGIGEVKSRTAATDKVETEKNIGSSEIIKSAATNQPTTEETEQFIEQNNGDEEESHDQANIKEAEVHIPLSNRIHIVGFNIQARFFAHALASKPDIPIEILAHHPKVMRRWGEENRELNLFSKQGYFISSTRIPCPSPVIDPLHQYPELSKESDFLDNIILDTTTGAVLPSLKELRHRIDRQTTICLLHPGLGLVERINEAIFPDPYDRPTYILGHSTHKVARVSDHMYSIKQEREGTLYLYGLPKFDSSTPANAFIALEGLRKSQHFIKLLSVESLNVVGLPDVRFLTWKLPWIIFSSITDSICVALGIKYNQIIPNLHARAIWENLLDETISIVAKLPELQETPHRIDYFTRPSFRRKMRTYLAAQKTNASPWVKHVRMGTEPPVDYFNGYLVRRAEELGLDSKHNKTAMDLVKARLSARRWELRWDVRSLSQYMTDTDTIPGEQPAPSLDDDPDLDVE</sequence>
<dbReference type="InterPro" id="IPR008927">
    <property type="entry name" value="6-PGluconate_DH-like_C_sf"/>
</dbReference>
<feature type="compositionally biased region" description="Acidic residues" evidence="4">
    <location>
        <begin position="161"/>
        <end position="177"/>
    </location>
</feature>
<dbReference type="OrthoDB" id="73846at2759"/>
<evidence type="ECO:0000256" key="2">
    <source>
        <dbReference type="ARBA" id="ARBA00022857"/>
    </source>
</evidence>
<protein>
    <recommendedName>
        <fullName evidence="9">Ketopantoate reductase C-terminal domain-containing protein</fullName>
    </recommendedName>
</protein>
<feature type="region of interest" description="Disordered" evidence="4">
    <location>
        <begin position="561"/>
        <end position="583"/>
    </location>
</feature>
<dbReference type="AlphaFoldDB" id="A0A7C8N8A8"/>
<evidence type="ECO:0000313" key="7">
    <source>
        <dbReference type="EMBL" id="KAF2969057.1"/>
    </source>
</evidence>
<keyword evidence="2" id="KW-0521">NADP</keyword>
<dbReference type="EMBL" id="WUBL01000041">
    <property type="protein sequence ID" value="KAF2969057.1"/>
    <property type="molecule type" value="Genomic_DNA"/>
</dbReference>
<keyword evidence="8" id="KW-1185">Reference proteome</keyword>
<dbReference type="InterPro" id="IPR013328">
    <property type="entry name" value="6PGD_dom2"/>
</dbReference>
<dbReference type="Pfam" id="PF02558">
    <property type="entry name" value="ApbA"/>
    <property type="match status" value="1"/>
</dbReference>
<dbReference type="Gene3D" id="1.10.1040.10">
    <property type="entry name" value="N-(1-d-carboxylethyl)-l-norvaline Dehydrogenase, domain 2"/>
    <property type="match status" value="1"/>
</dbReference>
<evidence type="ECO:0000259" key="5">
    <source>
        <dbReference type="Pfam" id="PF02558"/>
    </source>
</evidence>
<feature type="domain" description="Ketopantoate reductase C-terminal" evidence="6">
    <location>
        <begin position="417"/>
        <end position="539"/>
    </location>
</feature>
<keyword evidence="3" id="KW-0560">Oxidoreductase</keyword>
<feature type="compositionally biased region" description="Acidic residues" evidence="4">
    <location>
        <begin position="574"/>
        <end position="583"/>
    </location>
</feature>
<reference evidence="7 8" key="1">
    <citation type="submission" date="2019-12" db="EMBL/GenBank/DDBJ databases">
        <title>Draft genome sequence of the ascomycete Xylaria multiplex DSM 110363.</title>
        <authorList>
            <person name="Buettner E."/>
            <person name="Kellner H."/>
        </authorList>
    </citation>
    <scope>NUCLEOTIDE SEQUENCE [LARGE SCALE GENOMIC DNA]</scope>
    <source>
        <strain evidence="7 8">DSM 110363</strain>
    </source>
</reference>
<evidence type="ECO:0000313" key="8">
    <source>
        <dbReference type="Proteomes" id="UP000481858"/>
    </source>
</evidence>
<dbReference type="SUPFAM" id="SSF48179">
    <property type="entry name" value="6-phosphogluconate dehydrogenase C-terminal domain-like"/>
    <property type="match status" value="1"/>
</dbReference>
<feature type="region of interest" description="Disordered" evidence="4">
    <location>
        <begin position="151"/>
        <end position="179"/>
    </location>
</feature>
<evidence type="ECO:0000256" key="3">
    <source>
        <dbReference type="ARBA" id="ARBA00023002"/>
    </source>
</evidence>
<dbReference type="GO" id="GO:0050661">
    <property type="term" value="F:NADP binding"/>
    <property type="evidence" value="ECO:0007669"/>
    <property type="project" value="TreeGrafter"/>
</dbReference>
<dbReference type="PANTHER" id="PTHR43765:SF2">
    <property type="entry name" value="2-DEHYDROPANTOATE 2-REDUCTASE"/>
    <property type="match status" value="1"/>
</dbReference>